<evidence type="ECO:0000313" key="2">
    <source>
        <dbReference type="EMBL" id="MCX2850142.1"/>
    </source>
</evidence>
<keyword evidence="3" id="KW-1185">Reference proteome</keyword>
<accession>A0ABT3S5N9</accession>
<evidence type="ECO:0008006" key="4">
    <source>
        <dbReference type="Google" id="ProtNLM"/>
    </source>
</evidence>
<feature type="region of interest" description="Disordered" evidence="1">
    <location>
        <begin position="207"/>
        <end position="258"/>
    </location>
</feature>
<protein>
    <recommendedName>
        <fullName evidence="4">Transposase</fullName>
    </recommendedName>
</protein>
<feature type="region of interest" description="Disordered" evidence="1">
    <location>
        <begin position="567"/>
        <end position="618"/>
    </location>
</feature>
<dbReference type="EMBL" id="JAPJDE010000006">
    <property type="protein sequence ID" value="MCX2850142.1"/>
    <property type="molecule type" value="Genomic_DNA"/>
</dbReference>
<dbReference type="Proteomes" id="UP001207276">
    <property type="component" value="Unassembled WGS sequence"/>
</dbReference>
<name>A0ABT3S5N9_9MICO</name>
<sequence>MSAAVDNSEGAEGTGSDAPLAVEWLRFGVPEPALSCRLPRHVPQIRLKSVRRSVSNALRIFDRSGLADDVLRYDRDRRGPARTVSMRTVILLLLAYQVQRPSRDLAFLPLVRWAMSEMSGQDRERIGLTHPRWSYYKIVATFHAFIALIDDADSNHRVDGGGLIRERHPALPSRHAILNRIIGAAIPDACPPTPVAALDSTDVEASGAWANSPDLPDRSDGDDEYIPDDVAQRPAKRSRRPKRQWPQGPDGRNIYSSDPDARAGYRTVVHNRSRIFIGWDAHVLCDAGWYGAHHYVQFIRGILFEPAGQHKGRAGIDLIDSLAPGFTIDTLCSDRGYSYSVAEQWVEPLQARGITWVHDLHTNQRTPRSLMHHEKFSAHIMIDGTLFTRGMPERLHTLPSYHPGMTYSEKLSLAARYDERAQYAFVPNGGPRSDGSWQYRGPAYLGRVNCINMSSTRRLNRNAPLTSCQEGDGCWCDKTPTVGLRDQLSVRQKYAYGTTQWLAYYGMRNASEAKMANLKRTHGTMRRASSTVKGTTANAFLFAVRCAAINIALLDAVYEGSVTLATTEPRDVPTTSPRTRRNTPTHLRNGPKARPPRRTRRPPEPDRKAPKSTTPARP</sequence>
<reference evidence="2 3" key="1">
    <citation type="submission" date="2022-11" db="EMBL/GenBank/DDBJ databases">
        <title>Taxonomy of Curtobacterium flaccumfaciens.</title>
        <authorList>
            <person name="Osdaghi E."/>
            <person name="Taghavi S.M."/>
            <person name="Hamidizade M."/>
            <person name="Abachi H."/>
            <person name="Fazliarab A."/>
            <person name="Baeyen S."/>
            <person name="Portier P."/>
            <person name="Van Vaerenbergh J."/>
            <person name="Jacques M.-A."/>
        </authorList>
    </citation>
    <scope>NUCLEOTIDE SEQUENCE [LARGE SCALE GENOMIC DNA]</scope>
    <source>
        <strain evidence="2 3">LMG 3715</strain>
    </source>
</reference>
<evidence type="ECO:0000256" key="1">
    <source>
        <dbReference type="SAM" id="MobiDB-lite"/>
    </source>
</evidence>
<feature type="compositionally biased region" description="Basic residues" evidence="1">
    <location>
        <begin position="234"/>
        <end position="243"/>
    </location>
</feature>
<gene>
    <name evidence="2" type="ORF">ORG12_15790</name>
</gene>
<feature type="compositionally biased region" description="Basic residues" evidence="1">
    <location>
        <begin position="578"/>
        <end position="600"/>
    </location>
</feature>
<dbReference type="RefSeq" id="WP_214519468.1">
    <property type="nucleotide sequence ID" value="NZ_CP104934.1"/>
</dbReference>
<comment type="caution">
    <text evidence="2">The sequence shown here is derived from an EMBL/GenBank/DDBJ whole genome shotgun (WGS) entry which is preliminary data.</text>
</comment>
<evidence type="ECO:0000313" key="3">
    <source>
        <dbReference type="Proteomes" id="UP001207276"/>
    </source>
</evidence>
<proteinExistence type="predicted"/>
<organism evidence="2 3">
    <name type="scientific">Curtobacterium poinsettiae</name>
    <dbReference type="NCBI Taxonomy" id="159612"/>
    <lineage>
        <taxon>Bacteria</taxon>
        <taxon>Bacillati</taxon>
        <taxon>Actinomycetota</taxon>
        <taxon>Actinomycetes</taxon>
        <taxon>Micrococcales</taxon>
        <taxon>Microbacteriaceae</taxon>
        <taxon>Curtobacterium</taxon>
    </lineage>
</organism>